<protein>
    <submittedName>
        <fullName evidence="1">Uncharacterized protein</fullName>
    </submittedName>
</protein>
<dbReference type="Proteomes" id="UP000886885">
    <property type="component" value="Chromosome 8A"/>
</dbReference>
<evidence type="ECO:0000313" key="2">
    <source>
        <dbReference type="Proteomes" id="UP000886885"/>
    </source>
</evidence>
<evidence type="ECO:0000313" key="1">
    <source>
        <dbReference type="EMBL" id="KAG6765975.1"/>
    </source>
</evidence>
<comment type="caution">
    <text evidence="1">The sequence shown here is derived from an EMBL/GenBank/DDBJ whole genome shotgun (WGS) entry which is preliminary data.</text>
</comment>
<dbReference type="EMBL" id="JAAWWB010000015">
    <property type="protein sequence ID" value="KAG6765975.1"/>
    <property type="molecule type" value="Genomic_DNA"/>
</dbReference>
<name>A0A8X7ZC27_POPTO</name>
<proteinExistence type="predicted"/>
<dbReference type="AlphaFoldDB" id="A0A8X7ZC27"/>
<accession>A0A8X7ZC27</accession>
<keyword evidence="2" id="KW-1185">Reference proteome</keyword>
<gene>
    <name evidence="1" type="ORF">POTOM_030039</name>
</gene>
<reference evidence="1" key="1">
    <citation type="journal article" date="2020" name="bioRxiv">
        <title>Hybrid origin of Populus tomentosa Carr. identified through genome sequencing and phylogenomic analysis.</title>
        <authorList>
            <person name="An X."/>
            <person name="Gao K."/>
            <person name="Chen Z."/>
            <person name="Li J."/>
            <person name="Yang X."/>
            <person name="Yang X."/>
            <person name="Zhou J."/>
            <person name="Guo T."/>
            <person name="Zhao T."/>
            <person name="Huang S."/>
            <person name="Miao D."/>
            <person name="Khan W.U."/>
            <person name="Rao P."/>
            <person name="Ye M."/>
            <person name="Lei B."/>
            <person name="Liao W."/>
            <person name="Wang J."/>
            <person name="Ji L."/>
            <person name="Li Y."/>
            <person name="Guo B."/>
            <person name="Mustafa N.S."/>
            <person name="Li S."/>
            <person name="Yun Q."/>
            <person name="Keller S.R."/>
            <person name="Mao J."/>
            <person name="Zhang R."/>
            <person name="Strauss S.H."/>
        </authorList>
    </citation>
    <scope>NUCLEOTIDE SEQUENCE</scope>
    <source>
        <strain evidence="1">GM15</strain>
        <tissue evidence="1">Leaf</tissue>
    </source>
</reference>
<organism evidence="1 2">
    <name type="scientific">Populus tomentosa</name>
    <name type="common">Chinese white poplar</name>
    <dbReference type="NCBI Taxonomy" id="118781"/>
    <lineage>
        <taxon>Eukaryota</taxon>
        <taxon>Viridiplantae</taxon>
        <taxon>Streptophyta</taxon>
        <taxon>Embryophyta</taxon>
        <taxon>Tracheophyta</taxon>
        <taxon>Spermatophyta</taxon>
        <taxon>Magnoliopsida</taxon>
        <taxon>eudicotyledons</taxon>
        <taxon>Gunneridae</taxon>
        <taxon>Pentapetalae</taxon>
        <taxon>rosids</taxon>
        <taxon>fabids</taxon>
        <taxon>Malpighiales</taxon>
        <taxon>Salicaceae</taxon>
        <taxon>Saliceae</taxon>
        <taxon>Populus</taxon>
    </lineage>
</organism>
<sequence length="146" mass="16342">MLWGDLSWLQCCFDFRLEMPFSSQGFNWCFLLWQGLGAAGLRESFAPLPLESWACFGLGLLSSVQRCWWGLFPIPVICPLRLCGCCQFSSGLAEAFVSFVDVLLGQVFPLSFPSLFLPDHASILPVALGFDWLLNHGLFVVFRLLA</sequence>